<accession>A0A1H4CWJ0</accession>
<evidence type="ECO:0000313" key="1">
    <source>
        <dbReference type="EMBL" id="SEA64700.1"/>
    </source>
</evidence>
<evidence type="ECO:0000313" key="2">
    <source>
        <dbReference type="Proteomes" id="UP000199041"/>
    </source>
</evidence>
<reference evidence="1 2" key="1">
    <citation type="submission" date="2016-10" db="EMBL/GenBank/DDBJ databases">
        <authorList>
            <person name="de Groot N.N."/>
        </authorList>
    </citation>
    <scope>NUCLEOTIDE SEQUENCE [LARGE SCALE GENOMIC DNA]</scope>
    <source>
        <strain evidence="1 2">Vu-144</strain>
    </source>
</reference>
<dbReference type="OrthoDB" id="9832466at2"/>
<dbReference type="EMBL" id="FNQY01000038">
    <property type="protein sequence ID" value="SEA64700.1"/>
    <property type="molecule type" value="Genomic_DNA"/>
</dbReference>
<name>A0A1H4CWJ0_9BACT</name>
<gene>
    <name evidence="1" type="ORF">SAMN05192529_13814</name>
</gene>
<dbReference type="Proteomes" id="UP000199041">
    <property type="component" value="Unassembled WGS sequence"/>
</dbReference>
<organism evidence="1 2">
    <name type="scientific">Arachidicoccus rhizosphaerae</name>
    <dbReference type="NCBI Taxonomy" id="551991"/>
    <lineage>
        <taxon>Bacteria</taxon>
        <taxon>Pseudomonadati</taxon>
        <taxon>Bacteroidota</taxon>
        <taxon>Chitinophagia</taxon>
        <taxon>Chitinophagales</taxon>
        <taxon>Chitinophagaceae</taxon>
        <taxon>Arachidicoccus</taxon>
    </lineage>
</organism>
<keyword evidence="2" id="KW-1185">Reference proteome</keyword>
<dbReference type="STRING" id="551991.SAMN05192529_13814"/>
<dbReference type="AlphaFoldDB" id="A0A1H4CWJ0"/>
<dbReference type="RefSeq" id="WP_091401376.1">
    <property type="nucleotide sequence ID" value="NZ_FNQY01000038.1"/>
</dbReference>
<proteinExistence type="predicted"/>
<sequence length="298" mass="32837">MKVKNSNKILILILMLTIAIPFLMAQVFLHKIKNNQFVYEKPTIREAHPELNMEGSMEGVKAVKIVGKNFAELLGATILHNDLNSYLITRERAADSVLVNHSGDTLIFQYYTGSGGNNHRYNRAVKLRINLPENIPVIANSCQINYELGINEQGTSLKDSLNVNPYSPAIFYLDEGAVLNLGSEALMFKATKDTTLLRTAGLKGGQVFIRDSSSSLKDSLAAQFARAGSVFIYANKSMVKLNQAAAFDKLGLTMDKSSSLEMNDPIKINVAEISIDPEAHIEGNYRAVKSIRALAKDK</sequence>
<protein>
    <submittedName>
        <fullName evidence="1">Uncharacterized protein</fullName>
    </submittedName>
</protein>